<proteinExistence type="predicted"/>
<dbReference type="RefSeq" id="XP_031857207.1">
    <property type="nucleotide sequence ID" value="XM_032008521.1"/>
</dbReference>
<dbReference type="GeneID" id="43592693"/>
<dbReference type="FunFam" id="1.10.8.10:FF:000064">
    <property type="entry name" value="Similar to CUE domain-containing protein"/>
    <property type="match status" value="1"/>
</dbReference>
<evidence type="ECO:0000259" key="2">
    <source>
        <dbReference type="PROSITE" id="PS51140"/>
    </source>
</evidence>
<accession>A0A5M6BTF3</accession>
<feature type="compositionally biased region" description="Low complexity" evidence="1">
    <location>
        <begin position="53"/>
        <end position="65"/>
    </location>
</feature>
<dbReference type="InterPro" id="IPR009060">
    <property type="entry name" value="UBA-like_sf"/>
</dbReference>
<keyword evidence="4" id="KW-1185">Reference proteome</keyword>
<organism evidence="3 4">
    <name type="scientific">Kwoniella shandongensis</name>
    <dbReference type="NCBI Taxonomy" id="1734106"/>
    <lineage>
        <taxon>Eukaryota</taxon>
        <taxon>Fungi</taxon>
        <taxon>Dikarya</taxon>
        <taxon>Basidiomycota</taxon>
        <taxon>Agaricomycotina</taxon>
        <taxon>Tremellomycetes</taxon>
        <taxon>Tremellales</taxon>
        <taxon>Cryptococcaceae</taxon>
        <taxon>Kwoniella</taxon>
    </lineage>
</organism>
<dbReference type="GO" id="GO:0006511">
    <property type="term" value="P:ubiquitin-dependent protein catabolic process"/>
    <property type="evidence" value="ECO:0007669"/>
    <property type="project" value="TreeGrafter"/>
</dbReference>
<feature type="compositionally biased region" description="Pro residues" evidence="1">
    <location>
        <begin position="43"/>
        <end position="52"/>
    </location>
</feature>
<dbReference type="InterPro" id="IPR003892">
    <property type="entry name" value="CUE"/>
</dbReference>
<feature type="region of interest" description="Disordered" evidence="1">
    <location>
        <begin position="136"/>
        <end position="196"/>
    </location>
</feature>
<feature type="compositionally biased region" description="Low complexity" evidence="1">
    <location>
        <begin position="24"/>
        <end position="42"/>
    </location>
</feature>
<dbReference type="Proteomes" id="UP000322225">
    <property type="component" value="Chromosome 2"/>
</dbReference>
<feature type="compositionally biased region" description="Polar residues" evidence="1">
    <location>
        <begin position="233"/>
        <end position="248"/>
    </location>
</feature>
<reference evidence="3" key="2">
    <citation type="submission" date="2024-01" db="EMBL/GenBank/DDBJ databases">
        <title>Comparative genomics of Cryptococcus and Kwoniella reveals pathogenesis evolution and contrasting modes of karyotype evolution via chromosome fusion or intercentromeric recombination.</title>
        <authorList>
            <person name="Coelho M.A."/>
            <person name="David-Palma M."/>
            <person name="Shea T."/>
            <person name="Bowers K."/>
            <person name="McGinley-Smith S."/>
            <person name="Mohammad A.W."/>
            <person name="Gnirke A."/>
            <person name="Yurkov A.M."/>
            <person name="Nowrousian M."/>
            <person name="Sun S."/>
            <person name="Cuomo C.A."/>
            <person name="Heitman J."/>
        </authorList>
    </citation>
    <scope>NUCLEOTIDE SEQUENCE</scope>
    <source>
        <strain evidence="3">CBS 12478</strain>
    </source>
</reference>
<feature type="compositionally biased region" description="Polar residues" evidence="1">
    <location>
        <begin position="287"/>
        <end position="311"/>
    </location>
</feature>
<protein>
    <recommendedName>
        <fullName evidence="2">CUE domain-containing protein</fullName>
    </recommendedName>
</protein>
<dbReference type="AlphaFoldDB" id="A0A5M6BTF3"/>
<feature type="compositionally biased region" description="Low complexity" evidence="1">
    <location>
        <begin position="144"/>
        <end position="158"/>
    </location>
</feature>
<dbReference type="PROSITE" id="PS51140">
    <property type="entry name" value="CUE"/>
    <property type="match status" value="1"/>
</dbReference>
<feature type="compositionally biased region" description="Pro residues" evidence="1">
    <location>
        <begin position="1"/>
        <end position="10"/>
    </location>
</feature>
<feature type="domain" description="CUE" evidence="2">
    <location>
        <begin position="63"/>
        <end position="106"/>
    </location>
</feature>
<feature type="compositionally biased region" description="Gly residues" evidence="1">
    <location>
        <begin position="261"/>
        <end position="270"/>
    </location>
</feature>
<gene>
    <name evidence="3" type="ORF">CI109_100735</name>
</gene>
<dbReference type="KEGG" id="ksn:43592693"/>
<reference evidence="3" key="1">
    <citation type="submission" date="2017-08" db="EMBL/GenBank/DDBJ databases">
        <authorList>
            <person name="Cuomo C."/>
            <person name="Billmyre B."/>
            <person name="Heitman J."/>
        </authorList>
    </citation>
    <scope>NUCLEOTIDE SEQUENCE</scope>
    <source>
        <strain evidence="3">CBS 12478</strain>
    </source>
</reference>
<dbReference type="CDD" id="cd14279">
    <property type="entry name" value="CUE"/>
    <property type="match status" value="1"/>
</dbReference>
<dbReference type="GO" id="GO:0005737">
    <property type="term" value="C:cytoplasm"/>
    <property type="evidence" value="ECO:0007669"/>
    <property type="project" value="TreeGrafter"/>
</dbReference>
<feature type="compositionally biased region" description="Polar residues" evidence="1">
    <location>
        <begin position="322"/>
        <end position="332"/>
    </location>
</feature>
<feature type="region of interest" description="Disordered" evidence="1">
    <location>
        <begin position="1"/>
        <end position="65"/>
    </location>
</feature>
<dbReference type="Gene3D" id="1.10.8.10">
    <property type="entry name" value="DNA helicase RuvA subunit, C-terminal domain"/>
    <property type="match status" value="1"/>
</dbReference>
<dbReference type="EMBL" id="CP144052">
    <property type="protein sequence ID" value="WWD16309.1"/>
    <property type="molecule type" value="Genomic_DNA"/>
</dbReference>
<evidence type="ECO:0000313" key="4">
    <source>
        <dbReference type="Proteomes" id="UP000322225"/>
    </source>
</evidence>
<dbReference type="GO" id="GO:0043130">
    <property type="term" value="F:ubiquitin binding"/>
    <property type="evidence" value="ECO:0007669"/>
    <property type="project" value="InterPro"/>
</dbReference>
<sequence>MATPTSPTPKSPNATPTSALAPVTGTGTSPTTTNTNITTTTYAPPPSAPPPALTTQTQTHQPAADPKVAELQLIFPTVEVSVIELVLETCGGSTDRAIEQLLGMTDPNFKPDELSGTREDTQVDLDAEFARSLQLQDEQEYQHQRQQPQGDGQLPYQPRVRRARPPPPGQAQQPDAFYQPQGREQQQGQLQGESPPGMLMMEEKIERFAEVGKQTFNSLLSKAKAKYSEYQATQATPTAGRGDSSTSQYGGGGWRGDDYGRGGAPGGNRGGEQNRPGQRGGLWGDVGSNSPSLTNSPSVRSESFSSQSTLDPPSLAQAAPLRTSSNRWQPSDTYDDPLPPRGATGASPSNRIEIGGGRRSPGVGSPDKGLGKIDPAKLGILPKKRVDLMSTSPASAAPIHKDSLGANAGDDDNEDPNPSLPSAPQSLVSKIPPTPPAGRGSYSLGDSDDELEYTKNPFDEK</sequence>
<dbReference type="PANTHER" id="PTHR16461">
    <property type="entry name" value="TOLL-INTERACTING PROTEIN"/>
    <property type="match status" value="1"/>
</dbReference>
<evidence type="ECO:0000313" key="3">
    <source>
        <dbReference type="EMBL" id="WWD16309.1"/>
    </source>
</evidence>
<dbReference type="Pfam" id="PF02845">
    <property type="entry name" value="CUE"/>
    <property type="match status" value="1"/>
</dbReference>
<name>A0A5M6BTF3_9TREE</name>
<dbReference type="GO" id="GO:0031624">
    <property type="term" value="F:ubiquitin conjugating enzyme binding"/>
    <property type="evidence" value="ECO:0007669"/>
    <property type="project" value="TreeGrafter"/>
</dbReference>
<feature type="region of interest" description="Disordered" evidence="1">
    <location>
        <begin position="233"/>
        <end position="461"/>
    </location>
</feature>
<dbReference type="PANTHER" id="PTHR16461:SF5">
    <property type="entry name" value="TOLL-INTERACTING PROTEIN"/>
    <property type="match status" value="1"/>
</dbReference>
<dbReference type="OrthoDB" id="9942608at2759"/>
<evidence type="ECO:0000256" key="1">
    <source>
        <dbReference type="SAM" id="MobiDB-lite"/>
    </source>
</evidence>
<dbReference type="SUPFAM" id="SSF46934">
    <property type="entry name" value="UBA-like"/>
    <property type="match status" value="1"/>
</dbReference>
<feature type="compositionally biased region" description="Low complexity" evidence="1">
    <location>
        <begin position="170"/>
        <end position="196"/>
    </location>
</feature>